<name>A0ABP0RSY3_9DINO</name>
<dbReference type="EMBL" id="CAXAMN010026495">
    <property type="protein sequence ID" value="CAK9103483.1"/>
    <property type="molecule type" value="Genomic_DNA"/>
</dbReference>
<dbReference type="PANTHER" id="PTHR45890">
    <property type="entry name" value="AARF DOMAIN CONTAINING KINASE 2 (PREDICTED)"/>
    <property type="match status" value="1"/>
</dbReference>
<accession>A0ABP0RSY3</accession>
<evidence type="ECO:0000313" key="1">
    <source>
        <dbReference type="EMBL" id="CAK9103483.1"/>
    </source>
</evidence>
<organism evidence="1 2">
    <name type="scientific">Durusdinium trenchii</name>
    <dbReference type="NCBI Taxonomy" id="1381693"/>
    <lineage>
        <taxon>Eukaryota</taxon>
        <taxon>Sar</taxon>
        <taxon>Alveolata</taxon>
        <taxon>Dinophyceae</taxon>
        <taxon>Suessiales</taxon>
        <taxon>Symbiodiniaceae</taxon>
        <taxon>Durusdinium</taxon>
    </lineage>
</organism>
<evidence type="ECO:0000313" key="2">
    <source>
        <dbReference type="Proteomes" id="UP001642484"/>
    </source>
</evidence>
<sequence>MQNSKYVSGRVILLVPTMGHLVGVPGRCIQVAETTAQASVGQLVNEVCGMGFALGKVRLGECFGRMLTLACDHRVKLETSFVTVATSIIVLEGVGRQLNPIADLAAAARPLLAEAVANVWRSS</sequence>
<proteinExistence type="predicted"/>
<dbReference type="InterPro" id="IPR052402">
    <property type="entry name" value="ADCK_kinase"/>
</dbReference>
<comment type="caution">
    <text evidence="1">The sequence shown here is derived from an EMBL/GenBank/DDBJ whole genome shotgun (WGS) entry which is preliminary data.</text>
</comment>
<protein>
    <submittedName>
        <fullName evidence="1">Uncharacterized protein</fullName>
    </submittedName>
</protein>
<reference evidence="1 2" key="1">
    <citation type="submission" date="2024-02" db="EMBL/GenBank/DDBJ databases">
        <authorList>
            <person name="Chen Y."/>
            <person name="Shah S."/>
            <person name="Dougan E. K."/>
            <person name="Thang M."/>
            <person name="Chan C."/>
        </authorList>
    </citation>
    <scope>NUCLEOTIDE SEQUENCE [LARGE SCALE GENOMIC DNA]</scope>
</reference>
<gene>
    <name evidence="1" type="ORF">CCMP2556_LOCUS48596</name>
</gene>
<keyword evidence="2" id="KW-1185">Reference proteome</keyword>
<dbReference type="PANTHER" id="PTHR45890:SF1">
    <property type="entry name" value="AARF DOMAIN CONTAINING KINASE 2"/>
    <property type="match status" value="1"/>
</dbReference>
<dbReference type="Proteomes" id="UP001642484">
    <property type="component" value="Unassembled WGS sequence"/>
</dbReference>